<proteinExistence type="predicted"/>
<dbReference type="EMBL" id="LGAP01000003">
    <property type="protein sequence ID" value="KOF20111.1"/>
    <property type="molecule type" value="Genomic_DNA"/>
</dbReference>
<gene>
    <name evidence="1" type="ORF">AC244_09430</name>
</gene>
<dbReference type="PATRIC" id="fig|106592.7.peg.4647"/>
<name>A0A0L8BZL9_ENSAD</name>
<dbReference type="RefSeq" id="WP_053248564.1">
    <property type="nucleotide sequence ID" value="NZ_LGAP01000003.1"/>
</dbReference>
<evidence type="ECO:0008006" key="3">
    <source>
        <dbReference type="Google" id="ProtNLM"/>
    </source>
</evidence>
<dbReference type="OrthoDB" id="6310850at2"/>
<organism evidence="1 2">
    <name type="scientific">Ensifer adhaerens</name>
    <name type="common">Sinorhizobium morelense</name>
    <dbReference type="NCBI Taxonomy" id="106592"/>
    <lineage>
        <taxon>Bacteria</taxon>
        <taxon>Pseudomonadati</taxon>
        <taxon>Pseudomonadota</taxon>
        <taxon>Alphaproteobacteria</taxon>
        <taxon>Hyphomicrobiales</taxon>
        <taxon>Rhizobiaceae</taxon>
        <taxon>Sinorhizobium/Ensifer group</taxon>
        <taxon>Ensifer</taxon>
    </lineage>
</organism>
<evidence type="ECO:0000313" key="1">
    <source>
        <dbReference type="EMBL" id="KOF20111.1"/>
    </source>
</evidence>
<dbReference type="Proteomes" id="UP000037425">
    <property type="component" value="Unassembled WGS sequence"/>
</dbReference>
<sequence length="262" mass="29886">MLPASWKPIDAGGLIRLGSPRDGGYVVSERAVRASRLLISMGLNDDWQFEKAFRKHADVSVVCFDHSVTWKFWLRYYVEQVLRLRWARLTRYLDYRWFFSRPGVEHRPIRIGYDQPGEVSVPGLLREFTGNDIFLKIDIEGSEYRILDDLVKYSDRFTSVVMEFHDIDLNRDRIARFVEGMANFSTVFLHANNYGGTDGQGDPLVIEMSFVRKDLLDPAKPGEARPELPANTSRLPDIELRYAPVDTNATAGVARALQAGAN</sequence>
<dbReference type="AlphaFoldDB" id="A0A0L8BZL9"/>
<evidence type="ECO:0000313" key="2">
    <source>
        <dbReference type="Proteomes" id="UP000037425"/>
    </source>
</evidence>
<accession>A0A0L8BZL9</accession>
<reference evidence="2" key="1">
    <citation type="submission" date="2015-07" db="EMBL/GenBank/DDBJ databases">
        <title>Whole genome sequence of an Ensifer adhaerens strain isolated from a cave pool in the Wind Cave National Park.</title>
        <authorList>
            <person name="Eng W.W.H."/>
            <person name="Gan H.M."/>
            <person name="Barton H.A."/>
            <person name="Savka M.A."/>
        </authorList>
    </citation>
    <scope>NUCLEOTIDE SEQUENCE [LARGE SCALE GENOMIC DNA]</scope>
    <source>
        <strain evidence="2">SD006</strain>
    </source>
</reference>
<comment type="caution">
    <text evidence="1">The sequence shown here is derived from an EMBL/GenBank/DDBJ whole genome shotgun (WGS) entry which is preliminary data.</text>
</comment>
<protein>
    <recommendedName>
        <fullName evidence="3">Methyltransferase FkbM domain-containing protein</fullName>
    </recommendedName>
</protein>